<evidence type="ECO:0000256" key="1">
    <source>
        <dbReference type="SAM" id="Phobius"/>
    </source>
</evidence>
<keyword evidence="1" id="KW-1133">Transmembrane helix</keyword>
<proteinExistence type="predicted"/>
<protein>
    <submittedName>
        <fullName evidence="2">Uncharacterized protein</fullName>
    </submittedName>
</protein>
<reference evidence="2 3" key="1">
    <citation type="submission" date="2018-05" db="EMBL/GenBank/DDBJ databases">
        <title>Evolution of GPA BGCs.</title>
        <authorList>
            <person name="Waglechner N."/>
            <person name="Wright G.D."/>
        </authorList>
    </citation>
    <scope>NUCLEOTIDE SEQUENCE [LARGE SCALE GENOMIC DNA]</scope>
    <source>
        <strain evidence="2 3">DSM 5908</strain>
    </source>
</reference>
<dbReference type="RefSeq" id="WP_020638739.1">
    <property type="nucleotide sequence ID" value="NZ_QHHU01000040.1"/>
</dbReference>
<feature type="transmembrane region" description="Helical" evidence="1">
    <location>
        <begin position="7"/>
        <end position="28"/>
    </location>
</feature>
<comment type="caution">
    <text evidence="2">The sequence shown here is derived from an EMBL/GenBank/DDBJ whole genome shotgun (WGS) entry which is preliminary data.</text>
</comment>
<dbReference type="EMBL" id="QHHU01000040">
    <property type="protein sequence ID" value="RSM40356.1"/>
    <property type="molecule type" value="Genomic_DNA"/>
</dbReference>
<dbReference type="OrthoDB" id="5493436at2"/>
<sequence length="307" mass="32713">MKHSRTAMWVSTGVVVVTSAVALVLLLVPGVTDKPEQLDAGEIDLAADVRQFAEGMSAESGYSKPSPAERAAIGEGVRRVLDGEPLDARKAMASVGYTVSKRVDTGTKRSFYEVSDSTDRPRGWGRILIDTAATVHLGIEVPHPKADLGSEQLGIALFQRVPGSVLVIAGAHRRAAPYRQADMAHTNESVFETVHELLVQRKVPVMQLHGFRNESAPDSDIVLSAGPELGSPYVERIAQGLKAAGLSVCLSWVTGCKGLEATTNVQAKWVAEHGGDFAHIEVSQDTRFTAEASGRVVSALAQQVAGR</sequence>
<keyword evidence="3" id="KW-1185">Reference proteome</keyword>
<dbReference type="Proteomes" id="UP000286716">
    <property type="component" value="Unassembled WGS sequence"/>
</dbReference>
<evidence type="ECO:0000313" key="2">
    <source>
        <dbReference type="EMBL" id="RSM40356.1"/>
    </source>
</evidence>
<gene>
    <name evidence="2" type="ORF">DMA12_27110</name>
</gene>
<organism evidence="2 3">
    <name type="scientific">Amycolatopsis balhimycina DSM 5908</name>
    <dbReference type="NCBI Taxonomy" id="1081091"/>
    <lineage>
        <taxon>Bacteria</taxon>
        <taxon>Bacillati</taxon>
        <taxon>Actinomycetota</taxon>
        <taxon>Actinomycetes</taxon>
        <taxon>Pseudonocardiales</taxon>
        <taxon>Pseudonocardiaceae</taxon>
        <taxon>Amycolatopsis</taxon>
    </lineage>
</organism>
<name>A0A428WB87_AMYBA</name>
<keyword evidence="1" id="KW-0812">Transmembrane</keyword>
<accession>A0A428WB87</accession>
<dbReference type="AlphaFoldDB" id="A0A428WB87"/>
<keyword evidence="1" id="KW-0472">Membrane</keyword>
<evidence type="ECO:0000313" key="3">
    <source>
        <dbReference type="Proteomes" id="UP000286716"/>
    </source>
</evidence>